<accession>A0A9D2NXC1</accession>
<gene>
    <name evidence="14" type="ORF">H9757_05765</name>
</gene>
<protein>
    <submittedName>
        <fullName evidence="14">Beta-N-acetylglucosaminidase domain-containing protein</fullName>
    </submittedName>
</protein>
<dbReference type="PROSITE" id="PS52009">
    <property type="entry name" value="GH84"/>
    <property type="match status" value="1"/>
</dbReference>
<keyword evidence="2" id="KW-0964">Secreted</keyword>
<evidence type="ECO:0000256" key="5">
    <source>
        <dbReference type="ARBA" id="ARBA00023088"/>
    </source>
</evidence>
<dbReference type="InterPro" id="IPR000421">
    <property type="entry name" value="FA58C"/>
</dbReference>
<keyword evidence="10" id="KW-0472">Membrane</keyword>
<keyword evidence="10" id="KW-1133">Transmembrane helix</keyword>
<dbReference type="SUPFAM" id="SSF55545">
    <property type="entry name" value="beta-N-acetylhexosaminidase-like domain"/>
    <property type="match status" value="1"/>
</dbReference>
<feature type="compositionally biased region" description="Low complexity" evidence="9">
    <location>
        <begin position="1274"/>
        <end position="1293"/>
    </location>
</feature>
<feature type="region of interest" description="Disordered" evidence="9">
    <location>
        <begin position="1238"/>
        <end position="1293"/>
    </location>
</feature>
<dbReference type="SUPFAM" id="SSF140657">
    <property type="entry name" value="Hyaluronidase post-catalytic domain-like"/>
    <property type="match status" value="1"/>
</dbReference>
<dbReference type="Gene3D" id="1.20.58.460">
    <property type="entry name" value="Hyaluronidase post-catalytic domain-like"/>
    <property type="match status" value="1"/>
</dbReference>
<feature type="transmembrane region" description="Helical" evidence="10">
    <location>
        <begin position="1299"/>
        <end position="1319"/>
    </location>
</feature>
<evidence type="ECO:0000259" key="13">
    <source>
        <dbReference type="PROSITE" id="PS52009"/>
    </source>
</evidence>
<dbReference type="Gene3D" id="3.20.20.80">
    <property type="entry name" value="Glycosidases"/>
    <property type="match status" value="1"/>
</dbReference>
<evidence type="ECO:0000256" key="1">
    <source>
        <dbReference type="ARBA" id="ARBA00022512"/>
    </source>
</evidence>
<comment type="similarity">
    <text evidence="7">Belongs to the glycosyl hydrolase 84 family.</text>
</comment>
<dbReference type="InterPro" id="IPR008979">
    <property type="entry name" value="Galactose-bd-like_sf"/>
</dbReference>
<dbReference type="PROSITE" id="PS50022">
    <property type="entry name" value="FA58C_3"/>
    <property type="match status" value="1"/>
</dbReference>
<keyword evidence="5" id="KW-0572">Peptidoglycan-anchor</keyword>
<keyword evidence="10" id="KW-0812">Transmembrane</keyword>
<keyword evidence="4 7" id="KW-0378">Hydrolase</keyword>
<keyword evidence="1" id="KW-0134">Cell wall</keyword>
<dbReference type="Pfam" id="PF07554">
    <property type="entry name" value="FIVAR"/>
    <property type="match status" value="3"/>
</dbReference>
<dbReference type="GO" id="GO:0005975">
    <property type="term" value="P:carbohydrate metabolic process"/>
    <property type="evidence" value="ECO:0007669"/>
    <property type="project" value="UniProtKB-ARBA"/>
</dbReference>
<keyword evidence="8" id="KW-0175">Coiled coil</keyword>
<dbReference type="PROSITE" id="PS50847">
    <property type="entry name" value="GRAM_POS_ANCHORING"/>
    <property type="match status" value="1"/>
</dbReference>
<feature type="domain" description="Gram-positive cocci surface proteins LPxTG" evidence="12">
    <location>
        <begin position="1290"/>
        <end position="1325"/>
    </location>
</feature>
<evidence type="ECO:0000259" key="12">
    <source>
        <dbReference type="PROSITE" id="PS50847"/>
    </source>
</evidence>
<evidence type="ECO:0000256" key="4">
    <source>
        <dbReference type="ARBA" id="ARBA00022801"/>
    </source>
</evidence>
<evidence type="ECO:0000256" key="3">
    <source>
        <dbReference type="ARBA" id="ARBA00022729"/>
    </source>
</evidence>
<evidence type="ECO:0000259" key="11">
    <source>
        <dbReference type="PROSITE" id="PS50022"/>
    </source>
</evidence>
<feature type="domain" description="GH84" evidence="13">
    <location>
        <begin position="189"/>
        <end position="454"/>
    </location>
</feature>
<dbReference type="GO" id="GO:0015929">
    <property type="term" value="F:hexosaminidase activity"/>
    <property type="evidence" value="ECO:0007669"/>
    <property type="project" value="UniProtKB-ARBA"/>
</dbReference>
<feature type="compositionally biased region" description="Polar residues" evidence="9">
    <location>
        <begin position="1238"/>
        <end position="1265"/>
    </location>
</feature>
<dbReference type="PANTHER" id="PTHR13170:SF16">
    <property type="entry name" value="PROTEIN O-GLCNACASE"/>
    <property type="match status" value="1"/>
</dbReference>
<proteinExistence type="inferred from homology"/>
<dbReference type="Gene3D" id="2.60.120.260">
    <property type="entry name" value="Galactose-binding domain-like"/>
    <property type="match status" value="1"/>
</dbReference>
<dbReference type="InterPro" id="IPR051822">
    <property type="entry name" value="Glycosyl_Hydrolase_84"/>
</dbReference>
<dbReference type="InterPro" id="IPR019931">
    <property type="entry name" value="LPXTG_anchor"/>
</dbReference>
<evidence type="ECO:0000256" key="6">
    <source>
        <dbReference type="ARBA" id="ARBA00023295"/>
    </source>
</evidence>
<evidence type="ECO:0000313" key="15">
    <source>
        <dbReference type="Proteomes" id="UP000823894"/>
    </source>
</evidence>
<dbReference type="Proteomes" id="UP000823894">
    <property type="component" value="Unassembled WGS sequence"/>
</dbReference>
<organism evidence="14 15">
    <name type="scientific">Candidatus Mediterraneibacter faecigallinarum</name>
    <dbReference type="NCBI Taxonomy" id="2838669"/>
    <lineage>
        <taxon>Bacteria</taxon>
        <taxon>Bacillati</taxon>
        <taxon>Bacillota</taxon>
        <taxon>Clostridia</taxon>
        <taxon>Lachnospirales</taxon>
        <taxon>Lachnospiraceae</taxon>
        <taxon>Mediterraneibacter</taxon>
    </lineage>
</organism>
<evidence type="ECO:0000313" key="14">
    <source>
        <dbReference type="EMBL" id="HJC38553.1"/>
    </source>
</evidence>
<dbReference type="Pfam" id="PF02838">
    <property type="entry name" value="Glyco_hydro_20b"/>
    <property type="match status" value="1"/>
</dbReference>
<dbReference type="Gene3D" id="3.30.379.10">
    <property type="entry name" value="Chitobiase/beta-hexosaminidase domain 2-like"/>
    <property type="match status" value="1"/>
</dbReference>
<name>A0A9D2NXC1_9FIRM</name>
<dbReference type="Pfam" id="PF00754">
    <property type="entry name" value="F5_F8_type_C"/>
    <property type="match status" value="1"/>
</dbReference>
<dbReference type="InterPro" id="IPR015882">
    <property type="entry name" value="HEX_bac_N"/>
</dbReference>
<feature type="coiled-coil region" evidence="8">
    <location>
        <begin position="1099"/>
        <end position="1129"/>
    </location>
</feature>
<keyword evidence="3" id="KW-0732">Signal</keyword>
<evidence type="ECO:0000256" key="9">
    <source>
        <dbReference type="SAM" id="MobiDB-lite"/>
    </source>
</evidence>
<dbReference type="InterPro" id="IPR029018">
    <property type="entry name" value="Hex-like_dom2"/>
</dbReference>
<dbReference type="SUPFAM" id="SSF51445">
    <property type="entry name" value="(Trans)glycosidases"/>
    <property type="match status" value="1"/>
</dbReference>
<evidence type="ECO:0000256" key="7">
    <source>
        <dbReference type="PROSITE-ProRule" id="PRU01353"/>
    </source>
</evidence>
<dbReference type="EMBL" id="DWWK01000084">
    <property type="protein sequence ID" value="HJC38553.1"/>
    <property type="molecule type" value="Genomic_DNA"/>
</dbReference>
<dbReference type="InterPro" id="IPR017853">
    <property type="entry name" value="GH"/>
</dbReference>
<dbReference type="Pfam" id="PF07555">
    <property type="entry name" value="NAGidase"/>
    <property type="match status" value="1"/>
</dbReference>
<dbReference type="GO" id="GO:1901135">
    <property type="term" value="P:carbohydrate derivative metabolic process"/>
    <property type="evidence" value="ECO:0007669"/>
    <property type="project" value="UniProtKB-ARBA"/>
</dbReference>
<feature type="active site" description="Proton donor" evidence="7">
    <location>
        <position position="303"/>
    </location>
</feature>
<evidence type="ECO:0000256" key="10">
    <source>
        <dbReference type="SAM" id="Phobius"/>
    </source>
</evidence>
<comment type="caution">
    <text evidence="14">The sequence shown here is derived from an EMBL/GenBank/DDBJ whole genome shotgun (WGS) entry which is preliminary data.</text>
</comment>
<keyword evidence="6 7" id="KW-0326">Glycosidase</keyword>
<dbReference type="InterPro" id="IPR011496">
    <property type="entry name" value="O-GlcNAcase_cat"/>
</dbReference>
<dbReference type="SUPFAM" id="SSF49785">
    <property type="entry name" value="Galactose-binding domain-like"/>
    <property type="match status" value="1"/>
</dbReference>
<feature type="domain" description="F5/8 type C" evidence="11">
    <location>
        <begin position="750"/>
        <end position="896"/>
    </location>
</feature>
<evidence type="ECO:0000256" key="2">
    <source>
        <dbReference type="ARBA" id="ARBA00022525"/>
    </source>
</evidence>
<evidence type="ECO:0000256" key="8">
    <source>
        <dbReference type="SAM" id="Coils"/>
    </source>
</evidence>
<reference evidence="14" key="1">
    <citation type="journal article" date="2021" name="PeerJ">
        <title>Extensive microbial diversity within the chicken gut microbiome revealed by metagenomics and culture.</title>
        <authorList>
            <person name="Gilroy R."/>
            <person name="Ravi A."/>
            <person name="Getino M."/>
            <person name="Pursley I."/>
            <person name="Horton D.L."/>
            <person name="Alikhan N.F."/>
            <person name="Baker D."/>
            <person name="Gharbi K."/>
            <person name="Hall N."/>
            <person name="Watson M."/>
            <person name="Adriaenssens E.M."/>
            <person name="Foster-Nyarko E."/>
            <person name="Jarju S."/>
            <person name="Secka A."/>
            <person name="Antonio M."/>
            <person name="Oren A."/>
            <person name="Chaudhuri R.R."/>
            <person name="La Ragione R."/>
            <person name="Hildebrand F."/>
            <person name="Pallen M.J."/>
        </authorList>
    </citation>
    <scope>NUCLEOTIDE SEQUENCE</scope>
    <source>
        <strain evidence="14">ChiGjej1B1-1692</strain>
    </source>
</reference>
<dbReference type="PANTHER" id="PTHR13170">
    <property type="entry name" value="O-GLCNACASE"/>
    <property type="match status" value="1"/>
</dbReference>
<dbReference type="Gene3D" id="1.20.1270.90">
    <property type="entry name" value="AF1782-like"/>
    <property type="match status" value="2"/>
</dbReference>
<reference evidence="14" key="2">
    <citation type="submission" date="2021-04" db="EMBL/GenBank/DDBJ databases">
        <authorList>
            <person name="Gilroy R."/>
        </authorList>
    </citation>
    <scope>NUCLEOTIDE SEQUENCE</scope>
    <source>
        <strain evidence="14">ChiGjej1B1-1692</strain>
    </source>
</reference>
<sequence length="1325" mass="144061">MKKSLCRKGLCGWLALSMVTTGMGGGMAVLHAEEVQAEEAAAVTADIYPKPQNETYLSEEGMGLTDEVNIVLHGDQEEAALPKLKEALAENGYAYSEGEYDASKSNIIISSSREHCAECMETESEALDHVEGYVLTSSDDENANGDVTIVGSDVDGAYYGIMTLQQMMEQKSAEGRIAEVTIEDYPEIEFRGYIEGFYGYPWTHEERMSLMEDTAKYKMNTYIYAPKDDPYHRANWKELYPEDQAQQIAELAQAGHENNFNFCWTIHPGATLQFNDTDFDALIKKYEQLYDLGVRQFGVLFDDTDDWYNGSAQVAFINRIDDEFVKEKGDVRPLIVVSARYNSAWGPSVSYFRPYMSDLHDDIQIMWTGAATMSNISREVYEWPKTWTGVERDLAVWWNYPVNDYCDGKLVMAPLHNLNPDLDNVTGFFSNPMQQADASKVALYSIADYTWNTDSFEYMSSWERAIEELVPEASDAFKHFAEDTSYLKDDGGSSGEFLYNESWNSVELIDNLNAAITNGTDISEPAQALMDKFVQIQEDAAALAEIDNANLLEEINEHREAYASLGVAGENAILALLAATDGDLSGWVEYNAAAQEALSDSNNHIIISLEDSGTKQSVAEVGTQYLKPAVTNILNAAETRIGESAFEQFETEVTDADGTVECSVSQDQGKYTITDAAVTLDPGEAVQTALPKAMQISSIIMEADVTEGLAMETSLNGLEWTEAETAVEDGAMIMDTQTAAAFIRIVNTTDDVLELNISSLAVSPVYKATPSISTSMGTYQDYSIGKGLDGSMDTKFWSNAAPSAGSYIQVDLGKVMPLYDIKGYFDMTDSFDNGKVEISQDGIQWTEIGAIEYETVNGKYVTTNNAEGAMARYFRFTSNASQGSWIQLFEVEFNTTVPAGDDTVIVTEASKGDDHVYAADGDLSTAYAPEAVEEGDYLIYHTSRITDIGTLRILQGGEAICNATVSIRTAGSEEWTEIGILDAALTELEINDTVLEVKLTFHEGNPAPVIYEIIPSASGEGPEDPDPDKEISTAVLEYAIELAKDVNTDSVIDVVKENFEKALQNAQDILAGVQSGDKTVTQGEVDDAWRNLIKAMQYMEFKEADKADLEKVIALAEEMNSNLDAYLDEGKPAFTAALEEAKAVYADELATQDEVSSAWKNLLNAMANMMLKPDKGLLEDLIAQAEGLNEADYEAQSFAAMRTALAAAKEVLADENAAEEEISISVAALEDAFAKLTPVSTSDDQQGGNTGSDQSGTGNSSQDKTSGAADKNNTSSAGGTSASKTSGTKAVKTGDTAGVLPFAAAAAMAAAAAGAAVLLKKKEEN</sequence>